<gene>
    <name evidence="1" type="ORF">S01H1_69232</name>
</gene>
<reference evidence="1" key="1">
    <citation type="journal article" date="2014" name="Front. Microbiol.">
        <title>High frequency of phylogenetically diverse reductive dehalogenase-homologous genes in deep subseafloor sedimentary metagenomes.</title>
        <authorList>
            <person name="Kawai M."/>
            <person name="Futagami T."/>
            <person name="Toyoda A."/>
            <person name="Takaki Y."/>
            <person name="Nishi S."/>
            <person name="Hori S."/>
            <person name="Arai W."/>
            <person name="Tsubouchi T."/>
            <person name="Morono Y."/>
            <person name="Uchiyama I."/>
            <person name="Ito T."/>
            <person name="Fujiyama A."/>
            <person name="Inagaki F."/>
            <person name="Takami H."/>
        </authorList>
    </citation>
    <scope>NUCLEOTIDE SEQUENCE</scope>
    <source>
        <strain evidence="1">Expedition CK06-06</strain>
    </source>
</reference>
<evidence type="ECO:0000313" key="1">
    <source>
        <dbReference type="EMBL" id="GAG38361.1"/>
    </source>
</evidence>
<dbReference type="AlphaFoldDB" id="X0YNR1"/>
<feature type="non-terminal residue" evidence="1">
    <location>
        <position position="1"/>
    </location>
</feature>
<protein>
    <recommendedName>
        <fullName evidence="2">DegT/DnrJ/EryC1/StrS aminotransferase</fullName>
    </recommendedName>
</protein>
<organism evidence="1">
    <name type="scientific">marine sediment metagenome</name>
    <dbReference type="NCBI Taxonomy" id="412755"/>
    <lineage>
        <taxon>unclassified sequences</taxon>
        <taxon>metagenomes</taxon>
        <taxon>ecological metagenomes</taxon>
    </lineage>
</organism>
<proteinExistence type="predicted"/>
<sequence length="43" mass="4897">KEGDLPVAERLCSEVLSLPVYPELKQEQIEYVANTVLKFYGIN</sequence>
<evidence type="ECO:0008006" key="2">
    <source>
        <dbReference type="Google" id="ProtNLM"/>
    </source>
</evidence>
<dbReference type="InterPro" id="IPR015422">
    <property type="entry name" value="PyrdxlP-dep_Trfase_small"/>
</dbReference>
<accession>X0YNR1</accession>
<dbReference type="SUPFAM" id="SSF53383">
    <property type="entry name" value="PLP-dependent transferases"/>
    <property type="match status" value="1"/>
</dbReference>
<comment type="caution">
    <text evidence="1">The sequence shown here is derived from an EMBL/GenBank/DDBJ whole genome shotgun (WGS) entry which is preliminary data.</text>
</comment>
<dbReference type="InterPro" id="IPR015424">
    <property type="entry name" value="PyrdxlP-dep_Trfase"/>
</dbReference>
<name>X0YNR1_9ZZZZ</name>
<dbReference type="Pfam" id="PF01041">
    <property type="entry name" value="DegT_DnrJ_EryC1"/>
    <property type="match status" value="1"/>
</dbReference>
<dbReference type="EMBL" id="BARS01045951">
    <property type="protein sequence ID" value="GAG38361.1"/>
    <property type="molecule type" value="Genomic_DNA"/>
</dbReference>
<dbReference type="Gene3D" id="3.90.1150.10">
    <property type="entry name" value="Aspartate Aminotransferase, domain 1"/>
    <property type="match status" value="1"/>
</dbReference>
<dbReference type="InterPro" id="IPR000653">
    <property type="entry name" value="DegT/StrS_aminotransferase"/>
</dbReference>